<dbReference type="AlphaFoldDB" id="A0A1V8Y9M0"/>
<dbReference type="Proteomes" id="UP000321830">
    <property type="component" value="Unassembled WGS sequence"/>
</dbReference>
<evidence type="ECO:0000313" key="2">
    <source>
        <dbReference type="EMBL" id="GEL93181.1"/>
    </source>
</evidence>
<accession>A0A1V8Y9M0</accession>
<dbReference type="STRING" id="112904.BH747_10460"/>
<dbReference type="GO" id="GO:0016853">
    <property type="term" value="F:isomerase activity"/>
    <property type="evidence" value="ECO:0007669"/>
    <property type="project" value="UniProtKB-KW"/>
</dbReference>
<reference evidence="3 4" key="1">
    <citation type="journal article" date="2017" name="BMC Microbiol.">
        <title>Comparative genomics of Enterococcus spp. isolated from bovine feces.</title>
        <authorList>
            <person name="Beukers A.G."/>
            <person name="Zaheer R."/>
            <person name="Goji N."/>
            <person name="Amoako K.K."/>
            <person name="Chaves A.V."/>
            <person name="Ward M.P."/>
            <person name="McAllister T.A."/>
        </authorList>
    </citation>
    <scope>NUCLEOTIDE SEQUENCE [LARGE SCALE GENOMIC DNA]</scope>
    <source>
        <strain evidence="3 4">F1129D 143</strain>
    </source>
</reference>
<organism evidence="3 4">
    <name type="scientific">Enterococcus villorum</name>
    <dbReference type="NCBI Taxonomy" id="112904"/>
    <lineage>
        <taxon>Bacteria</taxon>
        <taxon>Bacillati</taxon>
        <taxon>Bacillota</taxon>
        <taxon>Bacilli</taxon>
        <taxon>Lactobacillales</taxon>
        <taxon>Enterococcaceae</taxon>
        <taxon>Enterococcus</taxon>
    </lineage>
</organism>
<dbReference type="Proteomes" id="UP000192477">
    <property type="component" value="Unassembled WGS sequence"/>
</dbReference>
<dbReference type="Pfam" id="PF06378">
    <property type="entry name" value="SSAP_Sak"/>
    <property type="match status" value="1"/>
</dbReference>
<dbReference type="EMBL" id="BJWF01000053">
    <property type="protein sequence ID" value="GEL93181.1"/>
    <property type="molecule type" value="Genomic_DNA"/>
</dbReference>
<evidence type="ECO:0000259" key="1">
    <source>
        <dbReference type="Pfam" id="PF06378"/>
    </source>
</evidence>
<name>A0A1V8Y9M0_9ENTE</name>
<dbReference type="RefSeq" id="WP_002336321.1">
    <property type="nucleotide sequence ID" value="NZ_BJWF01000053.1"/>
</dbReference>
<evidence type="ECO:0000313" key="3">
    <source>
        <dbReference type="EMBL" id="OQO69317.1"/>
    </source>
</evidence>
<evidence type="ECO:0000313" key="5">
    <source>
        <dbReference type="Proteomes" id="UP000321830"/>
    </source>
</evidence>
<keyword evidence="3" id="KW-0413">Isomerase</keyword>
<reference evidence="2 5" key="2">
    <citation type="submission" date="2019-07" db="EMBL/GenBank/DDBJ databases">
        <title>Whole genome shotgun sequence of Enterococcus villorum NBRC 100699.</title>
        <authorList>
            <person name="Hosoyama A."/>
            <person name="Uohara A."/>
            <person name="Ohji S."/>
            <person name="Ichikawa N."/>
        </authorList>
    </citation>
    <scope>NUCLEOTIDE SEQUENCE [LARGE SCALE GENOMIC DNA]</scope>
    <source>
        <strain evidence="2 5">NBRC 100699</strain>
    </source>
</reference>
<dbReference type="EMBL" id="MJEA01000011">
    <property type="protein sequence ID" value="OQO69317.1"/>
    <property type="molecule type" value="Genomic_DNA"/>
</dbReference>
<dbReference type="OrthoDB" id="2186028at2"/>
<evidence type="ECO:0000313" key="4">
    <source>
        <dbReference type="Proteomes" id="UP000192477"/>
    </source>
</evidence>
<comment type="caution">
    <text evidence="3">The sequence shown here is derived from an EMBL/GenBank/DDBJ whole genome shotgun (WGS) entry which is preliminary data.</text>
</comment>
<proteinExistence type="predicted"/>
<dbReference type="InterPro" id="IPR009425">
    <property type="entry name" value="DSRM_SSAP"/>
</dbReference>
<sequence length="244" mass="28424">MSEGTKRNDNKLFNSLYKITVNDVVEKRNKLTYLSWAWAWAEVSKICEEVDYEIYRDPETHRPYLFDEKTGYMVFTSITVNGVKRDMWLPVMDGANKAMKDEPYTYEVNDYQWNNETKKKEIVGKIEKRVEAATMFDINKTIMRCLVKNLAMFGLGLYIFAGEDMPEDVSMLEPASQRSKKLFLDALQLVANKYEKSIDEAIVALTDAASITADDSKWTKRDLGILKRGVNWLEDQYREETKEK</sequence>
<gene>
    <name evidence="2" type="primary">pi211</name>
    <name evidence="3" type="ORF">BH747_10460</name>
    <name evidence="2" type="ORF">EVI01_25180</name>
</gene>
<feature type="domain" description="SSAP RNA binding" evidence="1">
    <location>
        <begin position="11"/>
        <end position="179"/>
    </location>
</feature>
<protein>
    <submittedName>
        <fullName evidence="3">Topoisomerase</fullName>
    </submittedName>
</protein>